<evidence type="ECO:0000313" key="2">
    <source>
        <dbReference type="EMBL" id="QOJ63506.1"/>
    </source>
</evidence>
<dbReference type="AlphaFoldDB" id="A0A7L9EI20"/>
<dbReference type="EMBL" id="MT732181">
    <property type="protein sequence ID" value="QOJ63506.1"/>
    <property type="molecule type" value="Genomic_DNA"/>
</dbReference>
<dbReference type="EMBL" id="MT732180">
    <property type="protein sequence ID" value="QOJ62953.1"/>
    <property type="molecule type" value="Genomic_DNA"/>
</dbReference>
<keyword evidence="3" id="KW-0614">Plasmid</keyword>
<dbReference type="RefSeq" id="WP_193826308.1">
    <property type="nucleotide sequence ID" value="NZ_MT732180.1"/>
</dbReference>
<geneLocation type="plasmid" evidence="3">
    <name>pPUV-9</name>
</geneLocation>
<evidence type="ECO:0000313" key="1">
    <source>
        <dbReference type="EMBL" id="QOJ62953.1"/>
    </source>
</evidence>
<accession>A0A7L9EI20</accession>
<reference evidence="3" key="1">
    <citation type="journal article" date="2021" name="Antimicrob. Agents Chemother.">
        <title>Epidemic territorial spread of IncP-2-type VIM-2 carbapenemase-encoding megaplasmids in nosocomial Pseudomonas aeruginosa populations.</title>
        <authorList>
            <person name="Urbanowicz P."/>
            <person name="Bitar I."/>
            <person name="Izdebski R."/>
            <person name="Baraniak A."/>
            <person name="Literacka E."/>
            <person name="Hrabak J."/>
            <person name="Gniadkowski M."/>
        </authorList>
    </citation>
    <scope>NUCLEOTIDE SEQUENCE</scope>
    <source>
        <strain evidence="1">NMI259/06</strain>
        <strain evidence="3">NMI3364/08</strain>
        <strain evidence="2">NMI981/06</strain>
        <plasmid evidence="1">pPUV-2</plasmid>
        <plasmid evidence="2">pPUV-3</plasmid>
        <plasmid evidence="3">pPUV-9</plasmid>
    </source>
</reference>
<geneLocation type="plasmid" evidence="2">
    <name>pPUV-3</name>
</geneLocation>
<name>A0A7L9EI20_PSEAI</name>
<sequence length="135" mass="15071">MSNSKSIRLSLRLWGEEINHELITNTLGLKPSLSYERGYVKTLSSGKTTIPKDLGIWVYEKNVESTLEHELDSLLSSLADKQLKNIESVQIAILDIYLGLSDEDSSLTDSYECRIDNASLLRLGNLGIDVRITVS</sequence>
<organism evidence="3">
    <name type="scientific">Pseudomonas aeruginosa</name>
    <dbReference type="NCBI Taxonomy" id="287"/>
    <lineage>
        <taxon>Bacteria</taxon>
        <taxon>Pseudomonadati</taxon>
        <taxon>Pseudomonadota</taxon>
        <taxon>Gammaproteobacteria</taxon>
        <taxon>Pseudomonadales</taxon>
        <taxon>Pseudomonadaceae</taxon>
        <taxon>Pseudomonas</taxon>
    </lineage>
</organism>
<dbReference type="EMBL" id="MT732187">
    <property type="protein sequence ID" value="QOJ66785.1"/>
    <property type="molecule type" value="Genomic_DNA"/>
</dbReference>
<geneLocation type="plasmid" evidence="1">
    <name>pPUV-2</name>
</geneLocation>
<evidence type="ECO:0000313" key="3">
    <source>
        <dbReference type="EMBL" id="QOJ66785.1"/>
    </source>
</evidence>
<proteinExistence type="predicted"/>
<protein>
    <submittedName>
        <fullName evidence="3">DUF4279 domain-containing protein</fullName>
    </submittedName>
</protein>